<dbReference type="Proteomes" id="UP000183200">
    <property type="component" value="Unassembled WGS sequence"/>
</dbReference>
<dbReference type="EMBL" id="FNGY01000002">
    <property type="protein sequence ID" value="SDL86289.1"/>
    <property type="molecule type" value="Genomic_DNA"/>
</dbReference>
<evidence type="ECO:0000313" key="2">
    <source>
        <dbReference type="EMBL" id="SDL86289.1"/>
    </source>
</evidence>
<feature type="signal peptide" evidence="1">
    <location>
        <begin position="1"/>
        <end position="18"/>
    </location>
</feature>
<evidence type="ECO:0000313" key="3">
    <source>
        <dbReference type="Proteomes" id="UP000183200"/>
    </source>
</evidence>
<keyword evidence="1" id="KW-0732">Signal</keyword>
<gene>
    <name evidence="2" type="ORF">SAMN05421820_102339</name>
</gene>
<dbReference type="SUPFAM" id="SSF48208">
    <property type="entry name" value="Six-hairpin glycosidases"/>
    <property type="match status" value="1"/>
</dbReference>
<proteinExistence type="predicted"/>
<dbReference type="GO" id="GO:0005975">
    <property type="term" value="P:carbohydrate metabolic process"/>
    <property type="evidence" value="ECO:0007669"/>
    <property type="project" value="InterPro"/>
</dbReference>
<dbReference type="STRING" id="430522.BFS30_03645"/>
<evidence type="ECO:0008006" key="4">
    <source>
        <dbReference type="Google" id="ProtNLM"/>
    </source>
</evidence>
<keyword evidence="3" id="KW-1185">Reference proteome</keyword>
<dbReference type="SUPFAM" id="SSF48239">
    <property type="entry name" value="Terpenoid cyclases/Protein prenyltransferases"/>
    <property type="match status" value="1"/>
</dbReference>
<dbReference type="InterPro" id="IPR008928">
    <property type="entry name" value="6-hairpin_glycosidase_sf"/>
</dbReference>
<dbReference type="Gene3D" id="1.50.10.20">
    <property type="match status" value="1"/>
</dbReference>
<evidence type="ECO:0000256" key="1">
    <source>
        <dbReference type="SAM" id="SignalP"/>
    </source>
</evidence>
<name>A0A1G9NIP0_9SPHI</name>
<dbReference type="InterPro" id="IPR008930">
    <property type="entry name" value="Terpenoid_cyclase/PrenylTrfase"/>
</dbReference>
<dbReference type="AlphaFoldDB" id="A0A1G9NIP0"/>
<reference evidence="3" key="1">
    <citation type="submission" date="2016-10" db="EMBL/GenBank/DDBJ databases">
        <authorList>
            <person name="Varghese N."/>
            <person name="Submissions S."/>
        </authorList>
    </citation>
    <scope>NUCLEOTIDE SEQUENCE [LARGE SCALE GENOMIC DNA]</scope>
    <source>
        <strain evidence="3">DSM 19110</strain>
    </source>
</reference>
<protein>
    <recommendedName>
        <fullName evidence="4">Glycerophosphoryl diester phosphodiesterase</fullName>
    </recommendedName>
</protein>
<dbReference type="RefSeq" id="WP_074605226.1">
    <property type="nucleotide sequence ID" value="NZ_FNGY01000002.1"/>
</dbReference>
<feature type="chain" id="PRO_5010248836" description="Glycerophosphoryl diester phosphodiesterase" evidence="1">
    <location>
        <begin position="19"/>
        <end position="861"/>
    </location>
</feature>
<organism evidence="2 3">
    <name type="scientific">Pedobacter steynii</name>
    <dbReference type="NCBI Taxonomy" id="430522"/>
    <lineage>
        <taxon>Bacteria</taxon>
        <taxon>Pseudomonadati</taxon>
        <taxon>Bacteroidota</taxon>
        <taxon>Sphingobacteriia</taxon>
        <taxon>Sphingobacteriales</taxon>
        <taxon>Sphingobacteriaceae</taxon>
        <taxon>Pedobacter</taxon>
    </lineage>
</organism>
<accession>A0A1G9NIP0</accession>
<sequence length="861" mass="95896">MAGRLRWLICLFPFSVLAQSKGPSLSNGQLNLEWVNSAKGYHLNKISVRKKGAWINLSAKTSGEFSVLYAADTLSLKEGEATGKGSNFPESIYRYIIPIWKQATSSLQMNTAGKAIDFYPDRKKEIKDQLIFQKEHALFSVSSSWEFDTQHPNDLKVTVKLKAKQAGYYSIASPELALFDKSNFKWATVPGVFQGNQLNASFINAYAYGQGIPDVPVMVRERTASTLSPLVQNSQNITLAVIPEPGTGRDPWAFDAKTQGNWNLGLSVLNRKGNMMPTVYHPVLGQGKSYLAKNDTVSFSFRYTIRAEDWFAVMKHAANDIYRFKEVLALKKTASSLTNRVLRMASYVVDDSLSMWQLSPYKNLEIGAQKYLGGVYGSEKDAIKNSDYGAMWMLARLTGNQKLINNRLPYARNFKLAQQHSTKDFFYGASEGQYFLQNSGKFTEEWGPYTEPIGSTYYLMMDIGNMLLFNPQDADLRAELKLAAEKLLTWMKPDGSWEVAYDNKTNEAMFKDILDLRPTFYGLFIAYKLLGDKKYLEAAKKGADWYIAKAINKGSFIGVCGDTRFAPDFATAQSVQALLDLYEVDKESKYQNAAIAAAKIYTASVYTHPIPSSAEKQVNGVKRADWEISQAGLSFEHGGILGSANHHGPILLASHAGMFLRMFSITKDSLFLTMSRAAAWGRDAFVDQKTGVASYYWDAMDKGAGPFPHHAWWQIGWIMDYLLSEVNLRSQGRISFPRGFITPKVGPHQTYGFAPGKVYGSTASLILREGLVKAESPYVEYVTALNADQRKCFVVLMNNSEQSLKTQVLLNPGKIPGFAVAVSKELAVIDAAGKRTLLSSNSNFLNIELAPLGLKVIEVCY</sequence>